<keyword evidence="12" id="KW-0624">Polysaccharide degradation</keyword>
<keyword evidence="8" id="KW-0186">Copper</keyword>
<keyword evidence="9" id="KW-0503">Monooxygenase</keyword>
<name>J3PGQ0_GAET3</name>
<evidence type="ECO:0000259" key="18">
    <source>
        <dbReference type="Pfam" id="PF03443"/>
    </source>
</evidence>
<comment type="cofactor">
    <cofactor evidence="1">
        <name>Cu(2+)</name>
        <dbReference type="ChEBI" id="CHEBI:29036"/>
    </cofactor>
</comment>
<accession>J3PGQ0</accession>
<dbReference type="PANTHER" id="PTHR33353:SF2">
    <property type="entry name" value="ENDO-BETA-1,4-GLUCANASE D"/>
    <property type="match status" value="1"/>
</dbReference>
<evidence type="ECO:0000256" key="15">
    <source>
        <dbReference type="ARBA" id="ARBA00047174"/>
    </source>
</evidence>
<gene>
    <name evidence="20" type="primary">20353137</name>
    <name evidence="19" type="ORF">GGTG_12679</name>
</gene>
<keyword evidence="6" id="KW-0136">Cellulose degradation</keyword>
<dbReference type="GeneID" id="20353137"/>
<dbReference type="GO" id="GO:0005576">
    <property type="term" value="C:extracellular region"/>
    <property type="evidence" value="ECO:0007669"/>
    <property type="project" value="UniProtKB-SubCell"/>
</dbReference>
<evidence type="ECO:0000256" key="3">
    <source>
        <dbReference type="ARBA" id="ARBA00022525"/>
    </source>
</evidence>
<evidence type="ECO:0000256" key="10">
    <source>
        <dbReference type="ARBA" id="ARBA00023157"/>
    </source>
</evidence>
<dbReference type="EnsemblFungi" id="EJT69796">
    <property type="protein sequence ID" value="EJT69796"/>
    <property type="gene ID" value="GGTG_12679"/>
</dbReference>
<reference evidence="21" key="1">
    <citation type="submission" date="2010-07" db="EMBL/GenBank/DDBJ databases">
        <title>The genome sequence of Gaeumannomyces graminis var. tritici strain R3-111a-1.</title>
        <authorList>
            <consortium name="The Broad Institute Genome Sequencing Platform"/>
            <person name="Ma L.-J."/>
            <person name="Dead R."/>
            <person name="Young S."/>
            <person name="Zeng Q."/>
            <person name="Koehrsen M."/>
            <person name="Alvarado L."/>
            <person name="Berlin A."/>
            <person name="Chapman S.B."/>
            <person name="Chen Z."/>
            <person name="Freedman E."/>
            <person name="Gellesch M."/>
            <person name="Goldberg J."/>
            <person name="Griggs A."/>
            <person name="Gujja S."/>
            <person name="Heilman E.R."/>
            <person name="Heiman D."/>
            <person name="Hepburn T."/>
            <person name="Howarth C."/>
            <person name="Jen D."/>
            <person name="Larson L."/>
            <person name="Mehta T."/>
            <person name="Neiman D."/>
            <person name="Pearson M."/>
            <person name="Roberts A."/>
            <person name="Saif S."/>
            <person name="Shea T."/>
            <person name="Shenoy N."/>
            <person name="Sisk P."/>
            <person name="Stolte C."/>
            <person name="Sykes S."/>
            <person name="Walk T."/>
            <person name="White J."/>
            <person name="Yandava C."/>
            <person name="Haas B."/>
            <person name="Nusbaum C."/>
            <person name="Birren B."/>
        </authorList>
    </citation>
    <scope>NUCLEOTIDE SEQUENCE [LARGE SCALE GENOMIC DNA]</scope>
    <source>
        <strain evidence="21">R3-111a-1</strain>
    </source>
</reference>
<organism evidence="19">
    <name type="scientific">Gaeumannomyces tritici (strain R3-111a-1)</name>
    <name type="common">Wheat and barley take-all root rot fungus</name>
    <name type="synonym">Gaeumannomyces graminis var. tritici</name>
    <dbReference type="NCBI Taxonomy" id="644352"/>
    <lineage>
        <taxon>Eukaryota</taxon>
        <taxon>Fungi</taxon>
        <taxon>Dikarya</taxon>
        <taxon>Ascomycota</taxon>
        <taxon>Pezizomycotina</taxon>
        <taxon>Sordariomycetes</taxon>
        <taxon>Sordariomycetidae</taxon>
        <taxon>Magnaporthales</taxon>
        <taxon>Magnaporthaceae</taxon>
        <taxon>Gaeumannomyces</taxon>
    </lineage>
</organism>
<evidence type="ECO:0000256" key="9">
    <source>
        <dbReference type="ARBA" id="ARBA00023033"/>
    </source>
</evidence>
<proteinExistence type="inferred from homology"/>
<dbReference type="Gene3D" id="2.70.50.70">
    <property type="match status" value="1"/>
</dbReference>
<evidence type="ECO:0000313" key="19">
    <source>
        <dbReference type="EMBL" id="EJT69796.1"/>
    </source>
</evidence>
<keyword evidence="10" id="KW-1015">Disulfide bond</keyword>
<dbReference type="Proteomes" id="UP000006039">
    <property type="component" value="Unassembled WGS sequence"/>
</dbReference>
<keyword evidence="3" id="KW-0964">Secreted</keyword>
<keyword evidence="4" id="KW-0479">Metal-binding</keyword>
<dbReference type="PANTHER" id="PTHR33353">
    <property type="entry name" value="PUTATIVE (AFU_ORTHOLOGUE AFUA_1G12560)-RELATED"/>
    <property type="match status" value="1"/>
</dbReference>
<dbReference type="GO" id="GO:0046872">
    <property type="term" value="F:metal ion binding"/>
    <property type="evidence" value="ECO:0007669"/>
    <property type="project" value="UniProtKB-KW"/>
</dbReference>
<evidence type="ECO:0000256" key="4">
    <source>
        <dbReference type="ARBA" id="ARBA00022723"/>
    </source>
</evidence>
<protein>
    <recommendedName>
        <fullName evidence="15">lytic cellulose monooxygenase (C4-dehydrogenating)</fullName>
        <ecNumber evidence="15">1.14.99.56</ecNumber>
    </recommendedName>
</protein>
<keyword evidence="7" id="KW-0560">Oxidoreductase</keyword>
<reference evidence="20" key="5">
    <citation type="submission" date="2018-04" db="UniProtKB">
        <authorList>
            <consortium name="EnsemblFungi"/>
        </authorList>
    </citation>
    <scope>IDENTIFICATION</scope>
    <source>
        <strain evidence="20">R3-111a-1</strain>
    </source>
</reference>
<dbReference type="InterPro" id="IPR049892">
    <property type="entry name" value="AA9"/>
</dbReference>
<dbReference type="AlphaFoldDB" id="J3PGQ0"/>
<keyword evidence="11" id="KW-0119">Carbohydrate metabolism</keyword>
<evidence type="ECO:0000256" key="14">
    <source>
        <dbReference type="ARBA" id="ARBA00045077"/>
    </source>
</evidence>
<evidence type="ECO:0000256" key="16">
    <source>
        <dbReference type="SAM" id="MobiDB-lite"/>
    </source>
</evidence>
<reference evidence="19" key="3">
    <citation type="submission" date="2010-09" db="EMBL/GenBank/DDBJ databases">
        <title>Annotation of Gaeumannomyces graminis var. tritici R3-111a-1.</title>
        <authorList>
            <consortium name="The Broad Institute Genome Sequencing Platform"/>
            <person name="Ma L.-J."/>
            <person name="Dead R."/>
            <person name="Young S.K."/>
            <person name="Zeng Q."/>
            <person name="Gargeya S."/>
            <person name="Fitzgerald M."/>
            <person name="Haas B."/>
            <person name="Abouelleil A."/>
            <person name="Alvarado L."/>
            <person name="Arachchi H.M."/>
            <person name="Berlin A."/>
            <person name="Brown A."/>
            <person name="Chapman S.B."/>
            <person name="Chen Z."/>
            <person name="Dunbar C."/>
            <person name="Freedman E."/>
            <person name="Gearin G."/>
            <person name="Gellesch M."/>
            <person name="Goldberg J."/>
            <person name="Griggs A."/>
            <person name="Gujja S."/>
            <person name="Heiman D."/>
            <person name="Howarth C."/>
            <person name="Larson L."/>
            <person name="Lui A."/>
            <person name="MacDonald P.J.P."/>
            <person name="Mehta T."/>
            <person name="Montmayeur A."/>
            <person name="Murphy C."/>
            <person name="Neiman D."/>
            <person name="Pearson M."/>
            <person name="Priest M."/>
            <person name="Roberts A."/>
            <person name="Saif S."/>
            <person name="Shea T."/>
            <person name="Shenoy N."/>
            <person name="Sisk P."/>
            <person name="Stolte C."/>
            <person name="Sykes S."/>
            <person name="Yandava C."/>
            <person name="Wortman J."/>
            <person name="Nusbaum C."/>
            <person name="Birren B."/>
        </authorList>
    </citation>
    <scope>NUCLEOTIDE SEQUENCE</scope>
    <source>
        <strain evidence="19">R3-111a-1</strain>
    </source>
</reference>
<evidence type="ECO:0000256" key="12">
    <source>
        <dbReference type="ARBA" id="ARBA00023326"/>
    </source>
</evidence>
<dbReference type="OrthoDB" id="3496539at2759"/>
<evidence type="ECO:0000256" key="5">
    <source>
        <dbReference type="ARBA" id="ARBA00022729"/>
    </source>
</evidence>
<sequence length="341" mass="35302">MKTTGFLALAGLAAVGSAHFTWDKIAVGGKQVGGDNQYIRKHDNYYLPIKFNKTPEGSITPNDAGFACNKNARPAPDVLKVKANDMVSLNLGFGAKRMEHPGSVQVYVSPVANAKADSGKDWYKIHQALICKQGNAESLRSTAWCMWGEGGISAPIPETLPNGQYLMRAEQISLHGAHDGQAEFYVACAQIEVTGNSATSIQGTAVQFPGAYKSTDKAVNFSVWGRSTSFDVIPGPDVIPGGTIRGSANGAGGDKTVKVAANGAGGGNAAAPSTPAPSTPANNSGNNNNGGSNNNNSGKNNSGNGNGDKNQQPGKSTSPGPDCNKKRSLRARRAAMAAAQQ</sequence>
<feature type="signal peptide" evidence="17">
    <location>
        <begin position="1"/>
        <end position="18"/>
    </location>
</feature>
<feature type="compositionally biased region" description="Low complexity" evidence="16">
    <location>
        <begin position="279"/>
        <end position="303"/>
    </location>
</feature>
<dbReference type="GO" id="GO:0030245">
    <property type="term" value="P:cellulose catabolic process"/>
    <property type="evidence" value="ECO:0007669"/>
    <property type="project" value="UniProtKB-KW"/>
</dbReference>
<dbReference type="InterPro" id="IPR005103">
    <property type="entry name" value="AA9_LPMO"/>
</dbReference>
<evidence type="ECO:0000256" key="11">
    <source>
        <dbReference type="ARBA" id="ARBA00023277"/>
    </source>
</evidence>
<dbReference type="Pfam" id="PF03443">
    <property type="entry name" value="AA9"/>
    <property type="match status" value="1"/>
</dbReference>
<feature type="compositionally biased region" description="Polar residues" evidence="16">
    <location>
        <begin position="308"/>
        <end position="319"/>
    </location>
</feature>
<comment type="subcellular location">
    <subcellularLocation>
        <location evidence="2">Secreted</location>
    </subcellularLocation>
</comment>
<reference evidence="20" key="4">
    <citation type="journal article" date="2015" name="G3 (Bethesda)">
        <title>Genome sequences of three phytopathogenic species of the Magnaporthaceae family of fungi.</title>
        <authorList>
            <person name="Okagaki L.H."/>
            <person name="Nunes C.C."/>
            <person name="Sailsbery J."/>
            <person name="Clay B."/>
            <person name="Brown D."/>
            <person name="John T."/>
            <person name="Oh Y."/>
            <person name="Young N."/>
            <person name="Fitzgerald M."/>
            <person name="Haas B.J."/>
            <person name="Zeng Q."/>
            <person name="Young S."/>
            <person name="Adiconis X."/>
            <person name="Fan L."/>
            <person name="Levin J.Z."/>
            <person name="Mitchell T.K."/>
            <person name="Okubara P.A."/>
            <person name="Farman M.L."/>
            <person name="Kohn L.M."/>
            <person name="Birren B."/>
            <person name="Ma L.-J."/>
            <person name="Dean R.A."/>
        </authorList>
    </citation>
    <scope>NUCLEOTIDE SEQUENCE</scope>
    <source>
        <strain evidence="20">R3-111a-1</strain>
    </source>
</reference>
<evidence type="ECO:0000256" key="1">
    <source>
        <dbReference type="ARBA" id="ARBA00001973"/>
    </source>
</evidence>
<dbReference type="HOGENOM" id="CLU_031730_4_0_1"/>
<keyword evidence="5 17" id="KW-0732">Signal</keyword>
<dbReference type="EMBL" id="GL385403">
    <property type="protein sequence ID" value="EJT69796.1"/>
    <property type="molecule type" value="Genomic_DNA"/>
</dbReference>
<dbReference type="eggNOG" id="ENOG502SING">
    <property type="taxonomic scope" value="Eukaryota"/>
</dbReference>
<keyword evidence="21" id="KW-1185">Reference proteome</keyword>
<dbReference type="VEuPathDB" id="FungiDB:GGTG_12679"/>
<feature type="domain" description="Auxiliary Activity family 9 catalytic" evidence="18">
    <location>
        <begin position="19"/>
        <end position="225"/>
    </location>
</feature>
<evidence type="ECO:0000256" key="6">
    <source>
        <dbReference type="ARBA" id="ARBA00023001"/>
    </source>
</evidence>
<dbReference type="EC" id="1.14.99.56" evidence="15"/>
<evidence type="ECO:0000313" key="21">
    <source>
        <dbReference type="Proteomes" id="UP000006039"/>
    </source>
</evidence>
<dbReference type="GO" id="GO:0004497">
    <property type="term" value="F:monooxygenase activity"/>
    <property type="evidence" value="ECO:0007669"/>
    <property type="project" value="UniProtKB-KW"/>
</dbReference>
<evidence type="ECO:0000256" key="13">
    <source>
        <dbReference type="ARBA" id="ARBA00044502"/>
    </source>
</evidence>
<reference evidence="19" key="2">
    <citation type="submission" date="2010-07" db="EMBL/GenBank/DDBJ databases">
        <authorList>
            <consortium name="The Broad Institute Genome Sequencing Platform"/>
            <consortium name="Broad Institute Genome Sequencing Center for Infectious Disease"/>
            <person name="Ma L.-J."/>
            <person name="Dead R."/>
            <person name="Young S."/>
            <person name="Zeng Q."/>
            <person name="Koehrsen M."/>
            <person name="Alvarado L."/>
            <person name="Berlin A."/>
            <person name="Chapman S.B."/>
            <person name="Chen Z."/>
            <person name="Freedman E."/>
            <person name="Gellesch M."/>
            <person name="Goldberg J."/>
            <person name="Griggs A."/>
            <person name="Gujja S."/>
            <person name="Heilman E.R."/>
            <person name="Heiman D."/>
            <person name="Hepburn T."/>
            <person name="Howarth C."/>
            <person name="Jen D."/>
            <person name="Larson L."/>
            <person name="Mehta T."/>
            <person name="Neiman D."/>
            <person name="Pearson M."/>
            <person name="Roberts A."/>
            <person name="Saif S."/>
            <person name="Shea T."/>
            <person name="Shenoy N."/>
            <person name="Sisk P."/>
            <person name="Stolte C."/>
            <person name="Sykes S."/>
            <person name="Walk T."/>
            <person name="White J."/>
            <person name="Yandava C."/>
            <person name="Haas B."/>
            <person name="Nusbaum C."/>
            <person name="Birren B."/>
        </authorList>
    </citation>
    <scope>NUCLEOTIDE SEQUENCE</scope>
    <source>
        <strain evidence="19">R3-111a-1</strain>
    </source>
</reference>
<comment type="similarity">
    <text evidence="13">Belongs to the polysaccharide monooxygenase AA9 family.</text>
</comment>
<feature type="chain" id="PRO_5015095382" description="lytic cellulose monooxygenase (C4-dehydrogenating)" evidence="17">
    <location>
        <begin position="19"/>
        <end position="341"/>
    </location>
</feature>
<evidence type="ECO:0000256" key="17">
    <source>
        <dbReference type="SAM" id="SignalP"/>
    </source>
</evidence>
<evidence type="ECO:0000256" key="8">
    <source>
        <dbReference type="ARBA" id="ARBA00023008"/>
    </source>
</evidence>
<evidence type="ECO:0000256" key="7">
    <source>
        <dbReference type="ARBA" id="ARBA00023002"/>
    </source>
</evidence>
<dbReference type="RefSeq" id="XP_009228844.1">
    <property type="nucleotide sequence ID" value="XM_009230580.1"/>
</dbReference>
<dbReference type="CDD" id="cd21175">
    <property type="entry name" value="LPMO_AA9"/>
    <property type="match status" value="1"/>
</dbReference>
<evidence type="ECO:0000313" key="20">
    <source>
        <dbReference type="EnsemblFungi" id="EJT69796"/>
    </source>
</evidence>
<comment type="catalytic activity">
    <reaction evidence="14">
        <text>[(1-&gt;4)-beta-D-glucosyl]n+m + reduced acceptor + O2 = 4-dehydro-beta-D-glucosyl-[(1-&gt;4)-beta-D-glucosyl]n-1 + [(1-&gt;4)-beta-D-glucosyl]m + acceptor + H2O.</text>
        <dbReference type="EC" id="1.14.99.56"/>
    </reaction>
</comment>
<evidence type="ECO:0000256" key="2">
    <source>
        <dbReference type="ARBA" id="ARBA00004613"/>
    </source>
</evidence>
<feature type="region of interest" description="Disordered" evidence="16">
    <location>
        <begin position="263"/>
        <end position="341"/>
    </location>
</feature>